<dbReference type="AlphaFoldDB" id="A0A1J4JCR8"/>
<sequence length="387" mass="42153">MENATLVIDMGTSTTRAGIGGDSEPMTTLSTVLGRPRASSSYSDEEINFFIGSNVYKNTSTYSIHYPMSGRSIKDFDDFATFLHTLVTGHLNTSPGGHPLLLTVSPTETQENREALLQIIFETFKFPAFYPASPNTLALYASGTTTGIVVDSGESGTYIMPIFESYSIPYYSERLDVGGRHVTDILRKALIQRGYSLRPGTERDVLSELKSQICYIAEDPTRVQDVPVKAFVTSDGLEIRLTSQAFLAPEVLFKPSMAGCSQKGTALLLADVLSRVDEDIRPALAQNIVLAGGSTLFPGYPERIERALEDTAASLNLNRSLNYSSFSNYSGGGNYRSGVRVVADSGRAGSIWVGGSIFASLSTFSQLYISRDEYEEEGTGILQLKMY</sequence>
<dbReference type="Proteomes" id="UP000179807">
    <property type="component" value="Unassembled WGS sequence"/>
</dbReference>
<dbReference type="SUPFAM" id="SSF53067">
    <property type="entry name" value="Actin-like ATPase domain"/>
    <property type="match status" value="2"/>
</dbReference>
<name>A0A1J4JCR8_9EUKA</name>
<comment type="similarity">
    <text evidence="1">Belongs to the actin family.</text>
</comment>
<keyword evidence="3" id="KW-1185">Reference proteome</keyword>
<protein>
    <submittedName>
        <fullName evidence="2">Actin</fullName>
    </submittedName>
</protein>
<dbReference type="SMART" id="SM00268">
    <property type="entry name" value="ACTIN"/>
    <property type="match status" value="1"/>
</dbReference>
<dbReference type="RefSeq" id="XP_068350111.1">
    <property type="nucleotide sequence ID" value="XM_068511111.1"/>
</dbReference>
<evidence type="ECO:0000313" key="3">
    <source>
        <dbReference type="Proteomes" id="UP000179807"/>
    </source>
</evidence>
<reference evidence="2" key="1">
    <citation type="submission" date="2016-10" db="EMBL/GenBank/DDBJ databases">
        <authorList>
            <person name="Benchimol M."/>
            <person name="Almeida L.G."/>
            <person name="Vasconcelos A.T."/>
            <person name="Perreira-Neves A."/>
            <person name="Rosa I.A."/>
            <person name="Tasca T."/>
            <person name="Bogo M.R."/>
            <person name="de Souza W."/>
        </authorList>
    </citation>
    <scope>NUCLEOTIDE SEQUENCE [LARGE SCALE GENOMIC DNA]</scope>
    <source>
        <strain evidence="2">K</strain>
    </source>
</reference>
<gene>
    <name evidence="2" type="primary">act1</name>
    <name evidence="2" type="ORF">TRFO_36901</name>
</gene>
<evidence type="ECO:0000256" key="1">
    <source>
        <dbReference type="RuleBase" id="RU000487"/>
    </source>
</evidence>
<dbReference type="VEuPathDB" id="TrichDB:TRFO_36901"/>
<dbReference type="EMBL" id="MLAK01001146">
    <property type="protein sequence ID" value="OHS96974.1"/>
    <property type="molecule type" value="Genomic_DNA"/>
</dbReference>
<dbReference type="InterPro" id="IPR004000">
    <property type="entry name" value="Actin"/>
</dbReference>
<dbReference type="FunFam" id="3.30.420.40:FF:000050">
    <property type="entry name" value="Actin, alpha skeletal muscle"/>
    <property type="match status" value="1"/>
</dbReference>
<dbReference type="Pfam" id="PF00022">
    <property type="entry name" value="Actin"/>
    <property type="match status" value="1"/>
</dbReference>
<dbReference type="Gene3D" id="3.30.420.40">
    <property type="match status" value="2"/>
</dbReference>
<dbReference type="FunFam" id="3.30.420.40:FF:000058">
    <property type="entry name" value="Putative actin-related protein 5"/>
    <property type="match status" value="1"/>
</dbReference>
<evidence type="ECO:0000313" key="2">
    <source>
        <dbReference type="EMBL" id="OHS96974.1"/>
    </source>
</evidence>
<accession>A0A1J4JCR8</accession>
<dbReference type="PANTHER" id="PTHR11937">
    <property type="entry name" value="ACTIN"/>
    <property type="match status" value="1"/>
</dbReference>
<proteinExistence type="inferred from homology"/>
<dbReference type="OrthoDB" id="5132116at2759"/>
<comment type="caution">
    <text evidence="2">The sequence shown here is derived from an EMBL/GenBank/DDBJ whole genome shotgun (WGS) entry which is preliminary data.</text>
</comment>
<dbReference type="Gene3D" id="3.90.640.10">
    <property type="entry name" value="Actin, Chain A, domain 4"/>
    <property type="match status" value="1"/>
</dbReference>
<dbReference type="GeneID" id="94845815"/>
<dbReference type="PRINTS" id="PR00190">
    <property type="entry name" value="ACTIN"/>
</dbReference>
<organism evidence="2 3">
    <name type="scientific">Tritrichomonas foetus</name>
    <dbReference type="NCBI Taxonomy" id="1144522"/>
    <lineage>
        <taxon>Eukaryota</taxon>
        <taxon>Metamonada</taxon>
        <taxon>Parabasalia</taxon>
        <taxon>Tritrichomonadida</taxon>
        <taxon>Tritrichomonadidae</taxon>
        <taxon>Tritrichomonas</taxon>
    </lineage>
</organism>
<dbReference type="InterPro" id="IPR043129">
    <property type="entry name" value="ATPase_NBD"/>
</dbReference>